<dbReference type="EMBL" id="JAPZDC010000003">
    <property type="protein sequence ID" value="MDN5063714.1"/>
    <property type="molecule type" value="Genomic_DNA"/>
</dbReference>
<proteinExistence type="predicted"/>
<name>A0AAW7PS49_9BACT</name>
<keyword evidence="1" id="KW-1133">Transmembrane helix</keyword>
<comment type="caution">
    <text evidence="2">The sequence shown here is derived from an EMBL/GenBank/DDBJ whole genome shotgun (WGS) entry which is preliminary data.</text>
</comment>
<keyword evidence="1" id="KW-0472">Membrane</keyword>
<feature type="transmembrane region" description="Helical" evidence="1">
    <location>
        <begin position="12"/>
        <end position="32"/>
    </location>
</feature>
<evidence type="ECO:0000313" key="3">
    <source>
        <dbReference type="Proteomes" id="UP001171529"/>
    </source>
</evidence>
<feature type="transmembrane region" description="Helical" evidence="1">
    <location>
        <begin position="80"/>
        <end position="110"/>
    </location>
</feature>
<dbReference type="AlphaFoldDB" id="A0AAW7PS49"/>
<keyword evidence="1" id="KW-0812">Transmembrane</keyword>
<gene>
    <name evidence="2" type="ORF">O8C91_05825</name>
</gene>
<evidence type="ECO:0000313" key="2">
    <source>
        <dbReference type="EMBL" id="MDN5063714.1"/>
    </source>
</evidence>
<sequence>MSDKIKYLKKSYILEMIIVPLMTVYILVSPFINASSSPTSNEIGILLTSSIFLLLTTFVTVLIAYLAMNELSNYNENKKLVLNIINLIFILTGEVWLLGIFQAILLFLIYKEK</sequence>
<accession>A0AAW7PS49</accession>
<dbReference type="RefSeq" id="WP_301344505.1">
    <property type="nucleotide sequence ID" value="NZ_JAPZDB010000001.1"/>
</dbReference>
<dbReference type="Proteomes" id="UP001171529">
    <property type="component" value="Unassembled WGS sequence"/>
</dbReference>
<organism evidence="2 3">
    <name type="scientific">Aliarcobacter butzleri</name>
    <dbReference type="NCBI Taxonomy" id="28197"/>
    <lineage>
        <taxon>Bacteria</taxon>
        <taxon>Pseudomonadati</taxon>
        <taxon>Campylobacterota</taxon>
        <taxon>Epsilonproteobacteria</taxon>
        <taxon>Campylobacterales</taxon>
        <taxon>Arcobacteraceae</taxon>
        <taxon>Aliarcobacter</taxon>
    </lineage>
</organism>
<reference evidence="2" key="1">
    <citation type="submission" date="2022-12" db="EMBL/GenBank/DDBJ databases">
        <authorList>
            <person name="Uljanovas D."/>
        </authorList>
    </citation>
    <scope>NUCLEOTIDE SEQUENCE</scope>
    <source>
        <strain evidence="2">RCM39</strain>
    </source>
</reference>
<feature type="transmembrane region" description="Helical" evidence="1">
    <location>
        <begin position="44"/>
        <end position="68"/>
    </location>
</feature>
<reference evidence="2" key="2">
    <citation type="journal article" date="2023" name="Microorganisms">
        <title>Genomic Characterization of Arcobacter butzleri Strains Isolated from Various Sources in Lithuania.</title>
        <authorList>
            <person name="Uljanovas D."/>
            <person name="Golz G."/>
            <person name="Fleischmann S."/>
            <person name="Kudirkiene E."/>
            <person name="Kasetiene N."/>
            <person name="Grineviciene A."/>
            <person name="Tamuleviciene E."/>
            <person name="Aksomaitiene J."/>
            <person name="Alter T."/>
            <person name="Malakauskas M."/>
        </authorList>
    </citation>
    <scope>NUCLEOTIDE SEQUENCE</scope>
    <source>
        <strain evidence="2">RCM39</strain>
    </source>
</reference>
<protein>
    <submittedName>
        <fullName evidence="2">Uncharacterized protein</fullName>
    </submittedName>
</protein>
<evidence type="ECO:0000256" key="1">
    <source>
        <dbReference type="SAM" id="Phobius"/>
    </source>
</evidence>